<evidence type="ECO:0000256" key="2">
    <source>
        <dbReference type="ARBA" id="ARBA00022840"/>
    </source>
</evidence>
<organism evidence="5">
    <name type="scientific">Siphoviridae sp. ctmpG14</name>
    <dbReference type="NCBI Taxonomy" id="2825654"/>
    <lineage>
        <taxon>Viruses</taxon>
        <taxon>Duplodnaviria</taxon>
        <taxon>Heunggongvirae</taxon>
        <taxon>Uroviricota</taxon>
        <taxon>Caudoviricetes</taxon>
    </lineage>
</organism>
<dbReference type="PANTHER" id="PTHR21075:SF0">
    <property type="entry name" value="ANAEROBIC RIBONUCLEOSIDE-TRIPHOSPHATE REDUCTASE"/>
    <property type="match status" value="1"/>
</dbReference>
<dbReference type="PROSITE" id="PS51161">
    <property type="entry name" value="ATP_CONE"/>
    <property type="match status" value="1"/>
</dbReference>
<sequence>MITSIIKRDGSIEPFNPEKIVIAISKAGSATGEFDTQVSKELVRSMVLPRVNAKKGRAVSVEDVQDIVENVLFDTAFEKSYKAYTLYREDRRKSRETKKALIDVEKSMNEYLRQDDWRVKANANQGYSLGGMILNISGKITANYWLNNVYPEEVGVAHRNGDYHIHDLDMLSGYCAGWSLRSLLNEGFNGVANKVESNPPKHVSSALLQMVNFLGSLQNEWAGAQAFSSFDTYLAPFVRVDKLSYEELKQRIQEFIYNLNVPSRWGCVLPSTKVLTTENKWKGFDELTTKDKVWSINQQGYLCQSAIKVVIKKPYDGLIYELPNDAFNYRQTVTAEHRVYVKNDHSGQTVNPAPYIVKTAQKIAEEEKEVWVPYSIGASGEESWEDWTSVNEALAGAKPHPPINIQINKISCRHYQGDVWCPSVTEGNVIFKDEEGHVFLSGQTQTPFTNLTFDIHCPEDIRDDIPLIGGKEVDFKYGDLQKEMDMINKAYMEVMIAGDAHGRIFTFPIPTYNISKDFDWDSANSELLFEMTAKYGLPYFQNFINSELKPNQIRSMCCRLQLDLRELLKRGNGLFGSAEQTGSVGVVTINCARLGYVFKGDKEGLYKRLDYLMGLAKTSLEIKRKEVQKHMDQGLFPFTKRYLGTLRNHFSTIGVNGINEMIRNFTNDKFDITSEEGHAFAIEFLDHVRAKMVEYQEETGNLYNLEATPAEGTTYRFAKEDKKRWPDIIQAGTTKNNYYTNSSQLPVGFTDDPFEALEMQDDLQRKYTGGTVLHLYMGERISTSHACKELVKRALTHFKLPYITITPTFSICPKHGYIAGEHKFCPLCDDELVAKKKRALLKCQKAGTGK</sequence>
<dbReference type="Pfam" id="PF13597">
    <property type="entry name" value="NRDD"/>
    <property type="match status" value="2"/>
</dbReference>
<dbReference type="InterPro" id="IPR003587">
    <property type="entry name" value="Hint_dom_N"/>
</dbReference>
<dbReference type="GO" id="GO:0008998">
    <property type="term" value="F:ribonucleoside-triphosphate reductase (thioredoxin) activity"/>
    <property type="evidence" value="ECO:0007669"/>
    <property type="project" value="InterPro"/>
</dbReference>
<dbReference type="InterPro" id="IPR036844">
    <property type="entry name" value="Hint_dom_sf"/>
</dbReference>
<dbReference type="EMBL" id="BK015384">
    <property type="protein sequence ID" value="DAE04102.1"/>
    <property type="molecule type" value="Genomic_DNA"/>
</dbReference>
<proteinExistence type="predicted"/>
<evidence type="ECO:0000313" key="5">
    <source>
        <dbReference type="EMBL" id="DAE04102.1"/>
    </source>
</evidence>
<name>A0A8S5PAK0_9CAUD</name>
<dbReference type="GO" id="GO:0016539">
    <property type="term" value="P:intein-mediated protein splicing"/>
    <property type="evidence" value="ECO:0007669"/>
    <property type="project" value="InterPro"/>
</dbReference>
<reference evidence="5" key="1">
    <citation type="journal article" date="2021" name="Proc. Natl. Acad. Sci. U.S.A.">
        <title>A Catalog of Tens of Thousands of Viruses from Human Metagenomes Reveals Hidden Associations with Chronic Diseases.</title>
        <authorList>
            <person name="Tisza M.J."/>
            <person name="Buck C.B."/>
        </authorList>
    </citation>
    <scope>NUCLEOTIDE SEQUENCE</scope>
    <source>
        <strain evidence="5">CtmpG14</strain>
    </source>
</reference>
<dbReference type="SMART" id="SM00306">
    <property type="entry name" value="HintN"/>
    <property type="match status" value="1"/>
</dbReference>
<dbReference type="SUPFAM" id="SSF51294">
    <property type="entry name" value="Hedgehog/intein (Hint) domain"/>
    <property type="match status" value="1"/>
</dbReference>
<dbReference type="InterPro" id="IPR006141">
    <property type="entry name" value="Intein_N"/>
</dbReference>
<dbReference type="NCBIfam" id="TIGR02487">
    <property type="entry name" value="NrdD"/>
    <property type="match status" value="1"/>
</dbReference>
<dbReference type="GO" id="GO:0004748">
    <property type="term" value="F:ribonucleoside-diphosphate reductase activity, thioredoxin disulfide as acceptor"/>
    <property type="evidence" value="ECO:0007669"/>
    <property type="project" value="TreeGrafter"/>
</dbReference>
<feature type="domain" description="ATP-cone" evidence="4">
    <location>
        <begin position="3"/>
        <end position="95"/>
    </location>
</feature>
<dbReference type="GO" id="GO:0006260">
    <property type="term" value="P:DNA replication"/>
    <property type="evidence" value="ECO:0007669"/>
    <property type="project" value="InterPro"/>
</dbReference>
<dbReference type="SUPFAM" id="SSF51998">
    <property type="entry name" value="PFL-like glycyl radical enzymes"/>
    <property type="match status" value="1"/>
</dbReference>
<dbReference type="CDD" id="cd00081">
    <property type="entry name" value="Hint"/>
    <property type="match status" value="1"/>
</dbReference>
<evidence type="ECO:0000259" key="4">
    <source>
        <dbReference type="PROSITE" id="PS51161"/>
    </source>
</evidence>
<dbReference type="GO" id="GO:0009265">
    <property type="term" value="P:2'-deoxyribonucleotide biosynthetic process"/>
    <property type="evidence" value="ECO:0007669"/>
    <property type="project" value="TreeGrafter"/>
</dbReference>
<dbReference type="InterPro" id="IPR012833">
    <property type="entry name" value="NrdD"/>
</dbReference>
<dbReference type="PANTHER" id="PTHR21075">
    <property type="entry name" value="ANAEROBIC RIBONUCLEOSIDE-TRIPHOSPHATE REDUCTASE"/>
    <property type="match status" value="1"/>
</dbReference>
<dbReference type="GO" id="GO:0005524">
    <property type="term" value="F:ATP binding"/>
    <property type="evidence" value="ECO:0007669"/>
    <property type="project" value="UniProtKB-UniRule"/>
</dbReference>
<dbReference type="NCBIfam" id="NF006126">
    <property type="entry name" value="PRK08270.1"/>
    <property type="match status" value="1"/>
</dbReference>
<dbReference type="CDD" id="cd01675">
    <property type="entry name" value="RNR_III"/>
    <property type="match status" value="1"/>
</dbReference>
<dbReference type="InterPro" id="IPR005144">
    <property type="entry name" value="ATP-cone_dom"/>
</dbReference>
<evidence type="ECO:0000256" key="3">
    <source>
        <dbReference type="PROSITE-ProRule" id="PRU00492"/>
    </source>
</evidence>
<dbReference type="Pfam" id="PF03477">
    <property type="entry name" value="ATP-cone"/>
    <property type="match status" value="1"/>
</dbReference>
<dbReference type="Gene3D" id="3.20.70.20">
    <property type="match status" value="2"/>
</dbReference>
<keyword evidence="2 3" id="KW-0067">ATP-binding</keyword>
<protein>
    <submittedName>
        <fullName evidence="5">Anaerobic ribonucleoside triphosphate reductase</fullName>
    </submittedName>
</protein>
<keyword evidence="1 3" id="KW-0547">Nucleotide-binding</keyword>
<accession>A0A8S5PAK0</accession>
<dbReference type="PROSITE" id="PS50817">
    <property type="entry name" value="INTEIN_N_TER"/>
    <property type="match status" value="1"/>
</dbReference>
<evidence type="ECO:0000256" key="1">
    <source>
        <dbReference type="ARBA" id="ARBA00022741"/>
    </source>
</evidence>